<dbReference type="PANTHER" id="PTHR30561:SF0">
    <property type="entry name" value="GUANIDINIUM EXPORTER"/>
    <property type="match status" value="1"/>
</dbReference>
<dbReference type="EMBL" id="JXRP01000006">
    <property type="protein sequence ID" value="KIL52187.1"/>
    <property type="molecule type" value="Genomic_DNA"/>
</dbReference>
<dbReference type="InterPro" id="IPR045324">
    <property type="entry name" value="Small_multidrug_res"/>
</dbReference>
<feature type="transmembrane region" description="Helical" evidence="8">
    <location>
        <begin position="6"/>
        <end position="22"/>
    </location>
</feature>
<reference evidence="9 10" key="1">
    <citation type="submission" date="2015-01" db="EMBL/GenBank/DDBJ databases">
        <title>Genome sequencing of Jeotgalibacillus soli.</title>
        <authorList>
            <person name="Goh K.M."/>
            <person name="Chan K.-G."/>
            <person name="Yaakop A.S."/>
            <person name="Ee R."/>
            <person name="Gan H.M."/>
            <person name="Chan C.S."/>
        </authorList>
    </citation>
    <scope>NUCLEOTIDE SEQUENCE [LARGE SCALE GENOMIC DNA]</scope>
    <source>
        <strain evidence="9 10">P9</strain>
    </source>
</reference>
<dbReference type="PATRIC" id="fig|889306.3.peg.556"/>
<accession>A0A0C2VTD2</accession>
<dbReference type="InterPro" id="IPR037185">
    <property type="entry name" value="EmrE-like"/>
</dbReference>
<comment type="similarity">
    <text evidence="7">Belongs to the drug/metabolite transporter (DMT) superfamily. Small multidrug resistance (SMR) (TC 2.A.7.1) family.</text>
</comment>
<keyword evidence="5 8" id="KW-1133">Transmembrane helix</keyword>
<sequence>MAWLLLIVAGIFEIIFVILMKLSKGFTRGKFTALAAVAGFTSFYLLSRALIDIPVGTGYGVWTGIGAAGSVVAGMLFFKESKDRRKLLFLAMIISGVVGLKLVAG</sequence>
<dbReference type="STRING" id="889306.KP78_05570"/>
<dbReference type="GO" id="GO:0022857">
    <property type="term" value="F:transmembrane transporter activity"/>
    <property type="evidence" value="ECO:0007669"/>
    <property type="project" value="InterPro"/>
</dbReference>
<dbReference type="FunFam" id="1.10.3730.20:FF:000001">
    <property type="entry name" value="Quaternary ammonium compound resistance transporter SugE"/>
    <property type="match status" value="1"/>
</dbReference>
<feature type="transmembrane region" description="Helical" evidence="8">
    <location>
        <begin position="31"/>
        <end position="51"/>
    </location>
</feature>
<evidence type="ECO:0000313" key="9">
    <source>
        <dbReference type="EMBL" id="KIL52187.1"/>
    </source>
</evidence>
<keyword evidence="6 8" id="KW-0472">Membrane</keyword>
<protein>
    <submittedName>
        <fullName evidence="9">Multidrug transporter</fullName>
    </submittedName>
</protein>
<evidence type="ECO:0000256" key="8">
    <source>
        <dbReference type="SAM" id="Phobius"/>
    </source>
</evidence>
<dbReference type="AlphaFoldDB" id="A0A0C2VTD2"/>
<feature type="transmembrane region" description="Helical" evidence="8">
    <location>
        <begin position="87"/>
        <end position="104"/>
    </location>
</feature>
<evidence type="ECO:0000256" key="6">
    <source>
        <dbReference type="ARBA" id="ARBA00023136"/>
    </source>
</evidence>
<dbReference type="InterPro" id="IPR000390">
    <property type="entry name" value="Small_drug/metabolite_transptr"/>
</dbReference>
<feature type="transmembrane region" description="Helical" evidence="8">
    <location>
        <begin position="57"/>
        <end position="78"/>
    </location>
</feature>
<evidence type="ECO:0000256" key="4">
    <source>
        <dbReference type="ARBA" id="ARBA00022692"/>
    </source>
</evidence>
<dbReference type="Pfam" id="PF00893">
    <property type="entry name" value="Multi_Drug_Res"/>
    <property type="match status" value="1"/>
</dbReference>
<keyword evidence="3" id="KW-1003">Cell membrane</keyword>
<comment type="caution">
    <text evidence="9">The sequence shown here is derived from an EMBL/GenBank/DDBJ whole genome shotgun (WGS) entry which is preliminary data.</text>
</comment>
<gene>
    <name evidence="9" type="ORF">KP78_05570</name>
</gene>
<evidence type="ECO:0000256" key="7">
    <source>
        <dbReference type="RuleBase" id="RU003942"/>
    </source>
</evidence>
<organism evidence="9 10">
    <name type="scientific">Jeotgalibacillus soli</name>
    <dbReference type="NCBI Taxonomy" id="889306"/>
    <lineage>
        <taxon>Bacteria</taxon>
        <taxon>Bacillati</taxon>
        <taxon>Bacillota</taxon>
        <taxon>Bacilli</taxon>
        <taxon>Bacillales</taxon>
        <taxon>Caryophanaceae</taxon>
        <taxon>Jeotgalibacillus</taxon>
    </lineage>
</organism>
<evidence type="ECO:0000256" key="5">
    <source>
        <dbReference type="ARBA" id="ARBA00022989"/>
    </source>
</evidence>
<evidence type="ECO:0000313" key="10">
    <source>
        <dbReference type="Proteomes" id="UP000031938"/>
    </source>
</evidence>
<dbReference type="GO" id="GO:0005886">
    <property type="term" value="C:plasma membrane"/>
    <property type="evidence" value="ECO:0007669"/>
    <property type="project" value="UniProtKB-SubCell"/>
</dbReference>
<evidence type="ECO:0000256" key="3">
    <source>
        <dbReference type="ARBA" id="ARBA00022475"/>
    </source>
</evidence>
<evidence type="ECO:0000256" key="2">
    <source>
        <dbReference type="ARBA" id="ARBA00022448"/>
    </source>
</evidence>
<dbReference type="PANTHER" id="PTHR30561">
    <property type="entry name" value="SMR FAMILY PROTON-DEPENDENT DRUG EFFLUX TRANSPORTER SUGE"/>
    <property type="match status" value="1"/>
</dbReference>
<name>A0A0C2VTD2_9BACL</name>
<dbReference type="Gene3D" id="1.10.3730.20">
    <property type="match status" value="1"/>
</dbReference>
<dbReference type="Proteomes" id="UP000031938">
    <property type="component" value="Unassembled WGS sequence"/>
</dbReference>
<proteinExistence type="inferred from homology"/>
<keyword evidence="2" id="KW-0813">Transport</keyword>
<dbReference type="RefSeq" id="WP_041086000.1">
    <property type="nucleotide sequence ID" value="NZ_JXRP01000006.1"/>
</dbReference>
<keyword evidence="4 7" id="KW-0812">Transmembrane</keyword>
<keyword evidence="10" id="KW-1185">Reference proteome</keyword>
<dbReference type="OrthoDB" id="21828at2"/>
<comment type="subcellular location">
    <subcellularLocation>
        <location evidence="1 7">Cell membrane</location>
        <topology evidence="1 7">Multi-pass membrane protein</topology>
    </subcellularLocation>
</comment>
<dbReference type="SUPFAM" id="SSF103481">
    <property type="entry name" value="Multidrug resistance efflux transporter EmrE"/>
    <property type="match status" value="1"/>
</dbReference>
<evidence type="ECO:0000256" key="1">
    <source>
        <dbReference type="ARBA" id="ARBA00004651"/>
    </source>
</evidence>